<comment type="caution">
    <text evidence="1">The sequence shown here is derived from an EMBL/GenBank/DDBJ whole genome shotgun (WGS) entry which is preliminary data.</text>
</comment>
<accession>A0A644V106</accession>
<dbReference type="Gene3D" id="2.60.40.2340">
    <property type="match status" value="1"/>
</dbReference>
<gene>
    <name evidence="1" type="ORF">SDC9_30986</name>
</gene>
<evidence type="ECO:0000313" key="1">
    <source>
        <dbReference type="EMBL" id="MPL85020.1"/>
    </source>
</evidence>
<dbReference type="AlphaFoldDB" id="A0A644V106"/>
<proteinExistence type="predicted"/>
<protein>
    <submittedName>
        <fullName evidence="1">Uncharacterized protein</fullName>
    </submittedName>
</protein>
<reference evidence="1" key="1">
    <citation type="submission" date="2019-08" db="EMBL/GenBank/DDBJ databases">
        <authorList>
            <person name="Kucharzyk K."/>
            <person name="Murdoch R.W."/>
            <person name="Higgins S."/>
            <person name="Loffler F."/>
        </authorList>
    </citation>
    <scope>NUCLEOTIDE SEQUENCE</scope>
</reference>
<organism evidence="1">
    <name type="scientific">bioreactor metagenome</name>
    <dbReference type="NCBI Taxonomy" id="1076179"/>
    <lineage>
        <taxon>unclassified sequences</taxon>
        <taxon>metagenomes</taxon>
        <taxon>ecological metagenomes</taxon>
    </lineage>
</organism>
<sequence length="313" mass="34655">MKLYNYFLIILVLAGNYACQSDPMDEVLDGKWNKERNILNIVFENQVGAATIKRDGNKAQVDFTCNTTNMMDLKAVKINLLEVSFDANASVKVGDVLDFENADKKATLTVTPQNGEPLEWEITLHPFNESLLGTWDIKSLYVYGGTGPAYGGAAVVKMSDKPWCWSTTEGPSKEQDNYLTFTLDGITSEGNTYGTVVNNAGNDGLYANFIFVAKTPNIDVNNFYRTIPKGTGKWARNYTAGTVTFTFPDGSSKIGSLVDEGVTIDLGDGKSRTLTTKAFMFALSGVDDWGSIYTDYDVFVKRPRVYWIDVTKR</sequence>
<name>A0A644V106_9ZZZZ</name>
<dbReference type="EMBL" id="VSSQ01000198">
    <property type="protein sequence ID" value="MPL85020.1"/>
    <property type="molecule type" value="Genomic_DNA"/>
</dbReference>